<protein>
    <submittedName>
        <fullName evidence="3">Uncharacterized protein</fullName>
    </submittedName>
</protein>
<evidence type="ECO:0000256" key="1">
    <source>
        <dbReference type="SAM" id="MobiDB-lite"/>
    </source>
</evidence>
<sequence length="195" mass="20527">MKNVLLAVAATICAMPALSQTEPGDDIGGIGTATCEDISGVENLPLLAQATDWGLGYLAGRQDGGQDVTEAATLSTADPADVAIAIGTYCREYPYALVLDAARDYGLDVFAEGPRPDPALGPDLPNRRPAARPEDWPPAAAIVANVQYSDGQSNLIATLRRMTEGEPTTEDRLSTQSRPSGVVPGLRPMPRPDRI</sequence>
<accession>A0A2T0X9D0</accession>
<organism evidence="3 4">
    <name type="scientific">Hasllibacter halocynthiae</name>
    <dbReference type="NCBI Taxonomy" id="595589"/>
    <lineage>
        <taxon>Bacteria</taxon>
        <taxon>Pseudomonadati</taxon>
        <taxon>Pseudomonadota</taxon>
        <taxon>Alphaproteobacteria</taxon>
        <taxon>Rhodobacterales</taxon>
        <taxon>Roseobacteraceae</taxon>
        <taxon>Hasllibacter</taxon>
    </lineage>
</organism>
<evidence type="ECO:0000256" key="2">
    <source>
        <dbReference type="SAM" id="SignalP"/>
    </source>
</evidence>
<keyword evidence="2" id="KW-0732">Signal</keyword>
<evidence type="ECO:0000313" key="3">
    <source>
        <dbReference type="EMBL" id="PRY95546.1"/>
    </source>
</evidence>
<feature type="signal peptide" evidence="2">
    <location>
        <begin position="1"/>
        <end position="19"/>
    </location>
</feature>
<dbReference type="EMBL" id="PVTT01000001">
    <property type="protein sequence ID" value="PRY95546.1"/>
    <property type="molecule type" value="Genomic_DNA"/>
</dbReference>
<proteinExistence type="predicted"/>
<dbReference type="RefSeq" id="WP_106159913.1">
    <property type="nucleotide sequence ID" value="NZ_PVTT01000001.1"/>
</dbReference>
<dbReference type="AlphaFoldDB" id="A0A2T0X9D0"/>
<name>A0A2T0X9D0_9RHOB</name>
<dbReference type="Proteomes" id="UP000238801">
    <property type="component" value="Unassembled WGS sequence"/>
</dbReference>
<comment type="caution">
    <text evidence="3">The sequence shown here is derived from an EMBL/GenBank/DDBJ whole genome shotgun (WGS) entry which is preliminary data.</text>
</comment>
<evidence type="ECO:0000313" key="4">
    <source>
        <dbReference type="Proteomes" id="UP000238801"/>
    </source>
</evidence>
<reference evidence="3 4" key="1">
    <citation type="submission" date="2018-03" db="EMBL/GenBank/DDBJ databases">
        <title>Genomic Encyclopedia of Archaeal and Bacterial Type Strains, Phase II (KMG-II): from individual species to whole genera.</title>
        <authorList>
            <person name="Goeker M."/>
        </authorList>
    </citation>
    <scope>NUCLEOTIDE SEQUENCE [LARGE SCALE GENOMIC DNA]</scope>
    <source>
        <strain evidence="3 4">DSM 29318</strain>
    </source>
</reference>
<dbReference type="OrthoDB" id="7873970at2"/>
<keyword evidence="4" id="KW-1185">Reference proteome</keyword>
<feature type="chain" id="PRO_5015573698" evidence="2">
    <location>
        <begin position="20"/>
        <end position="195"/>
    </location>
</feature>
<feature type="compositionally biased region" description="Basic and acidic residues" evidence="1">
    <location>
        <begin position="161"/>
        <end position="173"/>
    </location>
</feature>
<gene>
    <name evidence="3" type="ORF">BCF33_1167</name>
</gene>
<feature type="region of interest" description="Disordered" evidence="1">
    <location>
        <begin position="161"/>
        <end position="195"/>
    </location>
</feature>